<dbReference type="SUPFAM" id="SSF50630">
    <property type="entry name" value="Acid proteases"/>
    <property type="match status" value="1"/>
</dbReference>
<dbReference type="GO" id="GO:0004190">
    <property type="term" value="F:aspartic-type endopeptidase activity"/>
    <property type="evidence" value="ECO:0007669"/>
    <property type="project" value="InterPro"/>
</dbReference>
<evidence type="ECO:0000256" key="1">
    <source>
        <dbReference type="ARBA" id="ARBA00007447"/>
    </source>
</evidence>
<dbReference type="CDD" id="cd05471">
    <property type="entry name" value="pepsin_like"/>
    <property type="match status" value="1"/>
</dbReference>
<dbReference type="PANTHER" id="PTHR47966:SF51">
    <property type="entry name" value="BETA-SITE APP-CLEAVING ENZYME, ISOFORM A-RELATED"/>
    <property type="match status" value="1"/>
</dbReference>
<proteinExistence type="inferred from homology"/>
<evidence type="ECO:0000256" key="2">
    <source>
        <dbReference type="SAM" id="SignalP"/>
    </source>
</evidence>
<organism evidence="4 5">
    <name type="scientific">Mycena maculata</name>
    <dbReference type="NCBI Taxonomy" id="230809"/>
    <lineage>
        <taxon>Eukaryota</taxon>
        <taxon>Fungi</taxon>
        <taxon>Dikarya</taxon>
        <taxon>Basidiomycota</taxon>
        <taxon>Agaricomycotina</taxon>
        <taxon>Agaricomycetes</taxon>
        <taxon>Agaricomycetidae</taxon>
        <taxon>Agaricales</taxon>
        <taxon>Marasmiineae</taxon>
        <taxon>Mycenaceae</taxon>
        <taxon>Mycena</taxon>
    </lineage>
</organism>
<dbReference type="EMBL" id="JARJLG010000185">
    <property type="protein sequence ID" value="KAJ7731157.1"/>
    <property type="molecule type" value="Genomic_DNA"/>
</dbReference>
<comment type="caution">
    <text evidence="4">The sequence shown here is derived from an EMBL/GenBank/DDBJ whole genome shotgun (WGS) entry which is preliminary data.</text>
</comment>
<reference evidence="4" key="1">
    <citation type="submission" date="2023-03" db="EMBL/GenBank/DDBJ databases">
        <title>Massive genome expansion in bonnet fungi (Mycena s.s.) driven by repeated elements and novel gene families across ecological guilds.</title>
        <authorList>
            <consortium name="Lawrence Berkeley National Laboratory"/>
            <person name="Harder C.B."/>
            <person name="Miyauchi S."/>
            <person name="Viragh M."/>
            <person name="Kuo A."/>
            <person name="Thoen E."/>
            <person name="Andreopoulos B."/>
            <person name="Lu D."/>
            <person name="Skrede I."/>
            <person name="Drula E."/>
            <person name="Henrissat B."/>
            <person name="Morin E."/>
            <person name="Kohler A."/>
            <person name="Barry K."/>
            <person name="LaButti K."/>
            <person name="Morin E."/>
            <person name="Salamov A."/>
            <person name="Lipzen A."/>
            <person name="Mereny Z."/>
            <person name="Hegedus B."/>
            <person name="Baldrian P."/>
            <person name="Stursova M."/>
            <person name="Weitz H."/>
            <person name="Taylor A."/>
            <person name="Grigoriev I.V."/>
            <person name="Nagy L.G."/>
            <person name="Martin F."/>
            <person name="Kauserud H."/>
        </authorList>
    </citation>
    <scope>NUCLEOTIDE SEQUENCE</scope>
    <source>
        <strain evidence="4">CBHHK188m</strain>
    </source>
</reference>
<keyword evidence="2" id="KW-0732">Signal</keyword>
<name>A0AAD7I0G0_9AGAR</name>
<dbReference type="Pfam" id="PF00026">
    <property type="entry name" value="Asp"/>
    <property type="match status" value="1"/>
</dbReference>
<dbReference type="PROSITE" id="PS51767">
    <property type="entry name" value="PEPTIDASE_A1"/>
    <property type="match status" value="1"/>
</dbReference>
<protein>
    <submittedName>
        <fullName evidence="4">Aspartic peptidase domain-containing protein</fullName>
    </submittedName>
</protein>
<dbReference type="Gene3D" id="2.40.70.10">
    <property type="entry name" value="Acid Proteases"/>
    <property type="match status" value="2"/>
</dbReference>
<dbReference type="InterPro" id="IPR021109">
    <property type="entry name" value="Peptidase_aspartic_dom_sf"/>
</dbReference>
<dbReference type="InterPro" id="IPR033121">
    <property type="entry name" value="PEPTIDASE_A1"/>
</dbReference>
<feature type="signal peptide" evidence="2">
    <location>
        <begin position="1"/>
        <end position="21"/>
    </location>
</feature>
<gene>
    <name evidence="4" type="ORF">DFH07DRAFT_781383</name>
</gene>
<keyword evidence="5" id="KW-1185">Reference proteome</keyword>
<feature type="domain" description="Peptidase A1" evidence="3">
    <location>
        <begin position="47"/>
        <end position="424"/>
    </location>
</feature>
<evidence type="ECO:0000313" key="4">
    <source>
        <dbReference type="EMBL" id="KAJ7731157.1"/>
    </source>
</evidence>
<comment type="similarity">
    <text evidence="1">Belongs to the peptidase A1 family.</text>
</comment>
<dbReference type="Proteomes" id="UP001215280">
    <property type="component" value="Unassembled WGS sequence"/>
</dbReference>
<dbReference type="PANTHER" id="PTHR47966">
    <property type="entry name" value="BETA-SITE APP-CLEAVING ENZYME, ISOFORM A-RELATED"/>
    <property type="match status" value="1"/>
</dbReference>
<evidence type="ECO:0000259" key="3">
    <source>
        <dbReference type="PROSITE" id="PS51767"/>
    </source>
</evidence>
<dbReference type="GO" id="GO:0006508">
    <property type="term" value="P:proteolysis"/>
    <property type="evidence" value="ECO:0007669"/>
    <property type="project" value="InterPro"/>
</dbReference>
<dbReference type="InterPro" id="IPR001461">
    <property type="entry name" value="Aspartic_peptidase_A1"/>
</dbReference>
<feature type="chain" id="PRO_5042121756" evidence="2">
    <location>
        <begin position="22"/>
        <end position="507"/>
    </location>
</feature>
<dbReference type="InterPro" id="IPR034164">
    <property type="entry name" value="Pepsin-like_dom"/>
</dbReference>
<sequence>MRSSVTFSLLPLLFFTYESSAVQLTIQRPPKATDVNNNLINKQNERYTANITISGVGKRDSNVPSTWRLNPISSGQRRPRHGQYRFMGIQSFNDTGLNATLRYGDGSDYVSGDIGVGKFELGTSYSIPFQAFLNVDDASDAEQPDFDQGIFGLWGLGFNTPGSSGINDEVQETYGSTATWGQSVLANIFAQNASGADYIGISLSRTGDQEGTADASLTISEYDSNYQAVQNSPKVLQVPANSGAWSVTLDGFSIGGKKINWPSTLDVAPTGKNIIILDTGTTNILMPGEQVAVCTFLQYKKSKLMVDTIKAIYSSIPGAVLSPNSLIPPTQFSETDDVWVVPCNATPQVVATFGGKDYPIHPLDVTDMQVVTSPDGRRNYTVCIGAFTDVGSIVDGEADALFGDSFMRNVYTVFDFGTGGNSNSTPFVQMLSQTDATKSASDLVSVRTQSMANMPPEIAPIDLVKIFNGSEASGNTGAPAQGSATPFFTPPMALIGVISLLAVTSFF</sequence>
<accession>A0AAD7I0G0</accession>
<evidence type="ECO:0000313" key="5">
    <source>
        <dbReference type="Proteomes" id="UP001215280"/>
    </source>
</evidence>
<dbReference type="AlphaFoldDB" id="A0AAD7I0G0"/>